<reference evidence="3 4" key="1">
    <citation type="journal article" date="2018" name="IMA Fungus">
        <title>IMA Genome-F 9: Draft genome sequence of Annulohypoxylon stygium, Aspergillus mulundensis, Berkeleyomyces basicola (syn. Thielaviopsis basicola), Ceratocystis smalleyi, two Cercospora beticola strains, Coleophoma cylindrospora, Fusarium fracticaudum, Phialophora cf. hyalina, and Morchella septimelata.</title>
        <authorList>
            <person name="Wingfield B.D."/>
            <person name="Bills G.F."/>
            <person name="Dong Y."/>
            <person name="Huang W."/>
            <person name="Nel W.J."/>
            <person name="Swalarsk-Parry B.S."/>
            <person name="Vaghefi N."/>
            <person name="Wilken P.M."/>
            <person name="An Z."/>
            <person name="de Beer Z.W."/>
            <person name="De Vos L."/>
            <person name="Chen L."/>
            <person name="Duong T.A."/>
            <person name="Gao Y."/>
            <person name="Hammerbacher A."/>
            <person name="Kikkert J.R."/>
            <person name="Li Y."/>
            <person name="Li H."/>
            <person name="Li K."/>
            <person name="Li Q."/>
            <person name="Liu X."/>
            <person name="Ma X."/>
            <person name="Naidoo K."/>
            <person name="Pethybridge S.J."/>
            <person name="Sun J."/>
            <person name="Steenkamp E.T."/>
            <person name="van der Nest M.A."/>
            <person name="van Wyk S."/>
            <person name="Wingfield M.J."/>
            <person name="Xiong C."/>
            <person name="Yue Q."/>
            <person name="Zhang X."/>
        </authorList>
    </citation>
    <scope>NUCLEOTIDE SEQUENCE [LARGE SCALE GENOMIC DNA]</scope>
    <source>
        <strain evidence="3 4">BP 5553</strain>
    </source>
</reference>
<proteinExistence type="predicted"/>
<keyword evidence="4" id="KW-1185">Reference proteome</keyword>
<evidence type="ECO:0000313" key="4">
    <source>
        <dbReference type="Proteomes" id="UP000254866"/>
    </source>
</evidence>
<dbReference type="Proteomes" id="UP000254866">
    <property type="component" value="Unassembled WGS sequence"/>
</dbReference>
<evidence type="ECO:0000259" key="2">
    <source>
        <dbReference type="Pfam" id="PF00646"/>
    </source>
</evidence>
<dbReference type="Pfam" id="PF00646">
    <property type="entry name" value="F-box"/>
    <property type="match status" value="1"/>
</dbReference>
<feature type="compositionally biased region" description="Basic and acidic residues" evidence="1">
    <location>
        <begin position="77"/>
        <end position="89"/>
    </location>
</feature>
<feature type="compositionally biased region" description="Polar residues" evidence="1">
    <location>
        <begin position="59"/>
        <end position="76"/>
    </location>
</feature>
<dbReference type="InterPro" id="IPR036047">
    <property type="entry name" value="F-box-like_dom_sf"/>
</dbReference>
<sequence>MPAASQEHYIATRTANYNLGMGEDSSNKPSLKTRLARILKPNPSSQRVSKKPVERTGNETRNISTGGNYQNQGNRRPSPESEYSSHVDIQTGERRDDTELLHSLADHGFFSSLTSEPESNPRWRGADSGAGDQLIASLPNDIWEVITGYLSLADVASLAFSCKTLRYQLGPEPWKTLQDPDNRASKIDFLVSLDSSLPNHIFCYPCLIYHHRTRKGQERLKASLALAPIFDCPNALEPTTVLLRLRLTSDHTLPFTFVQLALRACHYSPDHGISVESLARHWKSHDSGWSHETSYYYNKGHLLLRVVSKSFASAGLPPSGMRHLLYSREDYTPYFSVCAHWRDGELMNLCKCALSHIPKPKEKLTQQLRKGPQFQASFHNANPIVSLCRECRPMRRCPDCPTEYLIDIKLAEDRNDPSDRFKQAILVTRWSDLGDGSTPLSPEWASCNGCAEFDSFAAIGRRTISGIFESQSGVAIPGQRMLSLNPNNKRLGEEGHNWY</sequence>
<feature type="domain" description="F-box" evidence="2">
    <location>
        <begin position="136"/>
        <end position="166"/>
    </location>
</feature>
<dbReference type="CDD" id="cd09917">
    <property type="entry name" value="F-box_SF"/>
    <property type="match status" value="1"/>
</dbReference>
<dbReference type="SUPFAM" id="SSF81383">
    <property type="entry name" value="F-box domain"/>
    <property type="match status" value="1"/>
</dbReference>
<name>A0A370TAT2_9HELO</name>
<evidence type="ECO:0000313" key="3">
    <source>
        <dbReference type="EMBL" id="RDL31045.1"/>
    </source>
</evidence>
<gene>
    <name evidence="3" type="ORF">BP5553_09834</name>
</gene>
<protein>
    <recommendedName>
        <fullName evidence="2">F-box domain-containing protein</fullName>
    </recommendedName>
</protein>
<dbReference type="GeneID" id="43602683"/>
<evidence type="ECO:0000256" key="1">
    <source>
        <dbReference type="SAM" id="MobiDB-lite"/>
    </source>
</evidence>
<feature type="region of interest" description="Disordered" evidence="1">
    <location>
        <begin position="37"/>
        <end position="89"/>
    </location>
</feature>
<dbReference type="RefSeq" id="XP_031865294.1">
    <property type="nucleotide sequence ID" value="XM_032018457.1"/>
</dbReference>
<dbReference type="OrthoDB" id="3912356at2759"/>
<dbReference type="EMBL" id="NPIC01000013">
    <property type="protein sequence ID" value="RDL31045.1"/>
    <property type="molecule type" value="Genomic_DNA"/>
</dbReference>
<organism evidence="3 4">
    <name type="scientific">Venustampulla echinocandica</name>
    <dbReference type="NCBI Taxonomy" id="2656787"/>
    <lineage>
        <taxon>Eukaryota</taxon>
        <taxon>Fungi</taxon>
        <taxon>Dikarya</taxon>
        <taxon>Ascomycota</taxon>
        <taxon>Pezizomycotina</taxon>
        <taxon>Leotiomycetes</taxon>
        <taxon>Helotiales</taxon>
        <taxon>Pleuroascaceae</taxon>
        <taxon>Venustampulla</taxon>
    </lineage>
</organism>
<dbReference type="AlphaFoldDB" id="A0A370TAT2"/>
<accession>A0A370TAT2</accession>
<dbReference type="STRING" id="2656787.A0A370TAT2"/>
<dbReference type="InterPro" id="IPR001810">
    <property type="entry name" value="F-box_dom"/>
</dbReference>
<comment type="caution">
    <text evidence="3">The sequence shown here is derived from an EMBL/GenBank/DDBJ whole genome shotgun (WGS) entry which is preliminary data.</text>
</comment>